<protein>
    <submittedName>
        <fullName evidence="1">Uncharacterized protein</fullName>
    </submittedName>
</protein>
<sequence length="252" mass="28684">MSNPQVPQHEGNQQFHQSTSLEDTMKQLIVSQQQFRQLFDEIRQIDFEIPGLKELETQLIQYNVRLQNMTDEEELCSTQLIFNPEEDASVDTLKTFEVNEVTHVEDYWRETLEECEVFQIEQEIIITLNEGENEMKIDVISNKPEKPQIESEEDQPLFVISSALGQSDDDTSATRNTLDQCVHMKNLGIFPYMFGTMVGGAVNFKSHSLGALVARWDGRGISVSAIATKSTKARRAVIGERGPPPLRFTKCN</sequence>
<dbReference type="EMBL" id="JBBNAG010000013">
    <property type="protein sequence ID" value="KAK9083084.1"/>
    <property type="molecule type" value="Genomic_DNA"/>
</dbReference>
<evidence type="ECO:0000313" key="2">
    <source>
        <dbReference type="Proteomes" id="UP001419268"/>
    </source>
</evidence>
<organism evidence="1 2">
    <name type="scientific">Stephania cephalantha</name>
    <dbReference type="NCBI Taxonomy" id="152367"/>
    <lineage>
        <taxon>Eukaryota</taxon>
        <taxon>Viridiplantae</taxon>
        <taxon>Streptophyta</taxon>
        <taxon>Embryophyta</taxon>
        <taxon>Tracheophyta</taxon>
        <taxon>Spermatophyta</taxon>
        <taxon>Magnoliopsida</taxon>
        <taxon>Ranunculales</taxon>
        <taxon>Menispermaceae</taxon>
        <taxon>Menispermoideae</taxon>
        <taxon>Cissampelideae</taxon>
        <taxon>Stephania</taxon>
    </lineage>
</organism>
<dbReference type="AlphaFoldDB" id="A0AAP0HDL8"/>
<proteinExistence type="predicted"/>
<accession>A0AAP0HDL8</accession>
<evidence type="ECO:0000313" key="1">
    <source>
        <dbReference type="EMBL" id="KAK9083084.1"/>
    </source>
</evidence>
<gene>
    <name evidence="1" type="ORF">Scep_029555</name>
</gene>
<dbReference type="Proteomes" id="UP001419268">
    <property type="component" value="Unassembled WGS sequence"/>
</dbReference>
<reference evidence="1 2" key="1">
    <citation type="submission" date="2024-01" db="EMBL/GenBank/DDBJ databases">
        <title>Genome assemblies of Stephania.</title>
        <authorList>
            <person name="Yang L."/>
        </authorList>
    </citation>
    <scope>NUCLEOTIDE SEQUENCE [LARGE SCALE GENOMIC DNA]</scope>
    <source>
        <strain evidence="1">JXDWG</strain>
        <tissue evidence="1">Leaf</tissue>
    </source>
</reference>
<name>A0AAP0HDL8_9MAGN</name>
<keyword evidence="2" id="KW-1185">Reference proteome</keyword>
<comment type="caution">
    <text evidence="1">The sequence shown here is derived from an EMBL/GenBank/DDBJ whole genome shotgun (WGS) entry which is preliminary data.</text>
</comment>